<evidence type="ECO:0000256" key="1">
    <source>
        <dbReference type="SAM" id="MobiDB-lite"/>
    </source>
</evidence>
<proteinExistence type="predicted"/>
<feature type="compositionally biased region" description="Basic and acidic residues" evidence="1">
    <location>
        <begin position="12"/>
        <end position="31"/>
    </location>
</feature>
<accession>A0A550CLI7</accession>
<dbReference type="PROSITE" id="PS00062">
    <property type="entry name" value="ALDOKETO_REDUCTASE_2"/>
    <property type="match status" value="1"/>
</dbReference>
<dbReference type="PRINTS" id="PR00069">
    <property type="entry name" value="ALDKETRDTASE"/>
</dbReference>
<name>A0A550CLI7_9AGAR</name>
<dbReference type="InterPro" id="IPR020471">
    <property type="entry name" value="AKR"/>
</dbReference>
<dbReference type="SUPFAM" id="SSF51430">
    <property type="entry name" value="NAD(P)-linked oxidoreductase"/>
    <property type="match status" value="1"/>
</dbReference>
<reference evidence="4 5" key="1">
    <citation type="journal article" date="2019" name="New Phytol.">
        <title>Comparative genomics reveals unique wood-decay strategies and fruiting body development in the Schizophyllaceae.</title>
        <authorList>
            <person name="Almasi E."/>
            <person name="Sahu N."/>
            <person name="Krizsan K."/>
            <person name="Balint B."/>
            <person name="Kovacs G.M."/>
            <person name="Kiss B."/>
            <person name="Cseklye J."/>
            <person name="Drula E."/>
            <person name="Henrissat B."/>
            <person name="Nagy I."/>
            <person name="Chovatia M."/>
            <person name="Adam C."/>
            <person name="LaButti K."/>
            <person name="Lipzen A."/>
            <person name="Riley R."/>
            <person name="Grigoriev I.V."/>
            <person name="Nagy L.G."/>
        </authorList>
    </citation>
    <scope>NUCLEOTIDE SEQUENCE [LARGE SCALE GENOMIC DNA]</scope>
    <source>
        <strain evidence="4 5">NL-1724</strain>
    </source>
</reference>
<keyword evidence="5" id="KW-1185">Reference proteome</keyword>
<organism evidence="4 5">
    <name type="scientific">Schizophyllum amplum</name>
    <dbReference type="NCBI Taxonomy" id="97359"/>
    <lineage>
        <taxon>Eukaryota</taxon>
        <taxon>Fungi</taxon>
        <taxon>Dikarya</taxon>
        <taxon>Basidiomycota</taxon>
        <taxon>Agaricomycotina</taxon>
        <taxon>Agaricomycetes</taxon>
        <taxon>Agaricomycetidae</taxon>
        <taxon>Agaricales</taxon>
        <taxon>Schizophyllaceae</taxon>
        <taxon>Schizophyllum</taxon>
    </lineage>
</organism>
<dbReference type="Proteomes" id="UP000320762">
    <property type="component" value="Unassembled WGS sequence"/>
</dbReference>
<sequence>MTLPQYAMGTQYDEKMASRPREETVHGEERTRRKKHRALLPMIVALAIIYFTTNSVRRGLHHDHHAGRGEVGQAVKTALDVGYRHIDDARVYRNEEEVGAAVFESGYKREDVWLTSKLWNDHHDPRDVETLNTTYLDLFLIHWPIAFNRDGSVYNKELTDDPFPTWQKMEEMVAKGKVRNIGVSNFNIWRLSKLLSHPNITIPPAINQVELNFYNPQPGLLAWAKEHNILIEAYSPLGGDGQVGRTLNLPVVKEIAAELDITPAQVIISWHVQRGTVVLPKSVTPARIEENLQVTRLPDALFEKLEAAAVGHKPQRTLNPSESWGLPFDLFE</sequence>
<dbReference type="InterPro" id="IPR018170">
    <property type="entry name" value="Aldo/ket_reductase_CS"/>
</dbReference>
<feature type="domain" description="NADP-dependent oxidoreductase" evidence="3">
    <location>
        <begin position="71"/>
        <end position="308"/>
    </location>
</feature>
<dbReference type="PROSITE" id="PS00063">
    <property type="entry name" value="ALDOKETO_REDUCTASE_3"/>
    <property type="match status" value="1"/>
</dbReference>
<keyword evidence="2" id="KW-0472">Membrane</keyword>
<evidence type="ECO:0000259" key="3">
    <source>
        <dbReference type="Pfam" id="PF00248"/>
    </source>
</evidence>
<comment type="caution">
    <text evidence="4">The sequence shown here is derived from an EMBL/GenBank/DDBJ whole genome shotgun (WGS) entry which is preliminary data.</text>
</comment>
<evidence type="ECO:0000313" key="5">
    <source>
        <dbReference type="Proteomes" id="UP000320762"/>
    </source>
</evidence>
<dbReference type="OrthoDB" id="416253at2759"/>
<dbReference type="InterPro" id="IPR036812">
    <property type="entry name" value="NAD(P)_OxRdtase_dom_sf"/>
</dbReference>
<dbReference type="GO" id="GO:0016491">
    <property type="term" value="F:oxidoreductase activity"/>
    <property type="evidence" value="ECO:0007669"/>
    <property type="project" value="InterPro"/>
</dbReference>
<evidence type="ECO:0000256" key="2">
    <source>
        <dbReference type="SAM" id="Phobius"/>
    </source>
</evidence>
<feature type="region of interest" description="Disordered" evidence="1">
    <location>
        <begin position="1"/>
        <end position="33"/>
    </location>
</feature>
<dbReference type="Gene3D" id="3.20.20.100">
    <property type="entry name" value="NADP-dependent oxidoreductase domain"/>
    <property type="match status" value="1"/>
</dbReference>
<keyword evidence="2" id="KW-1133">Transmembrane helix</keyword>
<dbReference type="STRING" id="97359.A0A550CLI7"/>
<dbReference type="CDD" id="cd19071">
    <property type="entry name" value="AKR_AKR1-5-like"/>
    <property type="match status" value="1"/>
</dbReference>
<evidence type="ECO:0000313" key="4">
    <source>
        <dbReference type="EMBL" id="TRM65675.1"/>
    </source>
</evidence>
<dbReference type="PANTHER" id="PTHR11732">
    <property type="entry name" value="ALDO/KETO REDUCTASE"/>
    <property type="match status" value="1"/>
</dbReference>
<protein>
    <submittedName>
        <fullName evidence="4">NADP-dependent oxidoreductase domain-containing protein</fullName>
    </submittedName>
</protein>
<feature type="transmembrane region" description="Helical" evidence="2">
    <location>
        <begin position="38"/>
        <end position="56"/>
    </location>
</feature>
<dbReference type="InterPro" id="IPR023210">
    <property type="entry name" value="NADP_OxRdtase_dom"/>
</dbReference>
<gene>
    <name evidence="4" type="ORF">BD626DRAFT_485519</name>
</gene>
<dbReference type="AlphaFoldDB" id="A0A550CLI7"/>
<dbReference type="Pfam" id="PF00248">
    <property type="entry name" value="Aldo_ket_red"/>
    <property type="match status" value="1"/>
</dbReference>
<keyword evidence="2" id="KW-0812">Transmembrane</keyword>
<dbReference type="EMBL" id="VDMD01000004">
    <property type="protein sequence ID" value="TRM65675.1"/>
    <property type="molecule type" value="Genomic_DNA"/>
</dbReference>